<reference evidence="10" key="1">
    <citation type="submission" date="2016-06" db="EMBL/GenBank/DDBJ databases">
        <authorList>
            <person name="Varghese N."/>
            <person name="Submissions Spin"/>
        </authorList>
    </citation>
    <scope>NUCLEOTIDE SEQUENCE [LARGE SCALE GENOMIC DNA]</scope>
    <source>
        <strain evidence="10">DSM 45246</strain>
    </source>
</reference>
<evidence type="ECO:0000256" key="7">
    <source>
        <dbReference type="ARBA" id="ARBA00024033"/>
    </source>
</evidence>
<keyword evidence="3 9" id="KW-0808">Transferase</keyword>
<accession>A0A1C4XB75</accession>
<keyword evidence="9" id="KW-0328">Glycosyltransferase</keyword>
<feature type="transmembrane region" description="Helical" evidence="8">
    <location>
        <begin position="187"/>
        <end position="208"/>
    </location>
</feature>
<dbReference type="EMBL" id="FMCS01000005">
    <property type="protein sequence ID" value="SCF05759.1"/>
    <property type="molecule type" value="Genomic_DNA"/>
</dbReference>
<keyword evidence="10" id="KW-1185">Reference proteome</keyword>
<keyword evidence="6 8" id="KW-0472">Membrane</keyword>
<sequence>MIIQQIRRLALEVPAEQPARPRVRVPNWLLVPGLASLAVSLAFYGLYLRDHSLAGTDFRMYLGATRTFLDGDPVYRAGYTGLNLPYTYPPVTMTFLIPLTWLDENVALYVWSVAGLLAMLAVVWLTTRMTGYEGVRGRLGVAAAVLAVLLWTEPLQRNFHLGQINIFVMLLVVVDLALPDRSRFKGIGIGAATATKLLPGLFVVYLLLTRRIRAAVVAAGTFAGLTLLGAIIQPRNSFDYWVTGRAFDNQPMLGGSGPRYAGNQSLQGLVARQLDTNELNTSWWMLSVVVVAVAGLALATALQRNGEEAMALVVVGCTMLLISPVSWSHYWLWTAPMAVVLIDVVRRSRGVARVVAGVVAVAATLPFLLWPGTIPTGETIPRGLIWNSAHMEGRAKWLAADSYSLTVLVLFALAALWLVHRRRAERAVTPAADVPDGG</sequence>
<dbReference type="Proteomes" id="UP000199629">
    <property type="component" value="Unassembled WGS sequence"/>
</dbReference>
<feature type="transmembrane region" description="Helical" evidence="8">
    <location>
        <begin position="214"/>
        <end position="232"/>
    </location>
</feature>
<feature type="transmembrane region" description="Helical" evidence="8">
    <location>
        <begin position="159"/>
        <end position="178"/>
    </location>
</feature>
<protein>
    <submittedName>
        <fullName evidence="9">Alpha-1,2-mannosyltransferase</fullName>
    </submittedName>
</protein>
<evidence type="ECO:0000256" key="4">
    <source>
        <dbReference type="ARBA" id="ARBA00022692"/>
    </source>
</evidence>
<keyword evidence="4 8" id="KW-0812">Transmembrane</keyword>
<comment type="similarity">
    <text evidence="7">Belongs to the glycosyltransferase 87 family.</text>
</comment>
<name>A0A1C4XB75_9ACTN</name>
<feature type="transmembrane region" description="Helical" evidence="8">
    <location>
        <begin position="28"/>
        <end position="47"/>
    </location>
</feature>
<feature type="transmembrane region" description="Helical" evidence="8">
    <location>
        <begin position="354"/>
        <end position="377"/>
    </location>
</feature>
<evidence type="ECO:0000256" key="2">
    <source>
        <dbReference type="ARBA" id="ARBA00022475"/>
    </source>
</evidence>
<comment type="subcellular location">
    <subcellularLocation>
        <location evidence="1">Cell membrane</location>
        <topology evidence="1">Multi-pass membrane protein</topology>
    </subcellularLocation>
</comment>
<feature type="transmembrane region" description="Helical" evidence="8">
    <location>
        <begin position="137"/>
        <end position="153"/>
    </location>
</feature>
<evidence type="ECO:0000256" key="8">
    <source>
        <dbReference type="SAM" id="Phobius"/>
    </source>
</evidence>
<dbReference type="InterPro" id="IPR018584">
    <property type="entry name" value="GT87"/>
</dbReference>
<evidence type="ECO:0000256" key="1">
    <source>
        <dbReference type="ARBA" id="ARBA00004651"/>
    </source>
</evidence>
<keyword evidence="5 8" id="KW-1133">Transmembrane helix</keyword>
<gene>
    <name evidence="9" type="ORF">GA0070214_105331</name>
</gene>
<evidence type="ECO:0000256" key="3">
    <source>
        <dbReference type="ARBA" id="ARBA00022679"/>
    </source>
</evidence>
<organism evidence="9 10">
    <name type="scientific">Micromonospora chaiyaphumensis</name>
    <dbReference type="NCBI Taxonomy" id="307119"/>
    <lineage>
        <taxon>Bacteria</taxon>
        <taxon>Bacillati</taxon>
        <taxon>Actinomycetota</taxon>
        <taxon>Actinomycetes</taxon>
        <taxon>Micromonosporales</taxon>
        <taxon>Micromonosporaceae</taxon>
        <taxon>Micromonospora</taxon>
    </lineage>
</organism>
<proteinExistence type="inferred from homology"/>
<dbReference type="Pfam" id="PF09594">
    <property type="entry name" value="GT87"/>
    <property type="match status" value="1"/>
</dbReference>
<evidence type="ECO:0000256" key="5">
    <source>
        <dbReference type="ARBA" id="ARBA00022989"/>
    </source>
</evidence>
<dbReference type="AlphaFoldDB" id="A0A1C4XB75"/>
<dbReference type="GO" id="GO:0005886">
    <property type="term" value="C:plasma membrane"/>
    <property type="evidence" value="ECO:0007669"/>
    <property type="project" value="UniProtKB-SubCell"/>
</dbReference>
<dbReference type="GO" id="GO:0016758">
    <property type="term" value="F:hexosyltransferase activity"/>
    <property type="evidence" value="ECO:0007669"/>
    <property type="project" value="InterPro"/>
</dbReference>
<keyword evidence="2" id="KW-1003">Cell membrane</keyword>
<evidence type="ECO:0000313" key="9">
    <source>
        <dbReference type="EMBL" id="SCF05759.1"/>
    </source>
</evidence>
<feature type="transmembrane region" description="Helical" evidence="8">
    <location>
        <begin position="309"/>
        <end position="333"/>
    </location>
</feature>
<evidence type="ECO:0000256" key="6">
    <source>
        <dbReference type="ARBA" id="ARBA00023136"/>
    </source>
</evidence>
<feature type="transmembrane region" description="Helical" evidence="8">
    <location>
        <begin position="282"/>
        <end position="303"/>
    </location>
</feature>
<feature type="transmembrane region" description="Helical" evidence="8">
    <location>
        <begin position="106"/>
        <end position="125"/>
    </location>
</feature>
<dbReference type="RefSeq" id="WP_091263675.1">
    <property type="nucleotide sequence ID" value="NZ_FMCS01000005.1"/>
</dbReference>
<evidence type="ECO:0000313" key="10">
    <source>
        <dbReference type="Proteomes" id="UP000199629"/>
    </source>
</evidence>
<feature type="transmembrane region" description="Helical" evidence="8">
    <location>
        <begin position="397"/>
        <end position="419"/>
    </location>
</feature>